<evidence type="ECO:0008006" key="4">
    <source>
        <dbReference type="Google" id="ProtNLM"/>
    </source>
</evidence>
<evidence type="ECO:0000313" key="3">
    <source>
        <dbReference type="Proteomes" id="UP000198341"/>
    </source>
</evidence>
<evidence type="ECO:0000313" key="2">
    <source>
        <dbReference type="EMBL" id="CCO17034.1"/>
    </source>
</evidence>
<feature type="region of interest" description="Disordered" evidence="1">
    <location>
        <begin position="1"/>
        <end position="40"/>
    </location>
</feature>
<protein>
    <recommendedName>
        <fullName evidence="4">GATA-type domain-containing protein</fullName>
    </recommendedName>
</protein>
<name>K8EGC6_9CHLO</name>
<organism evidence="2 3">
    <name type="scientific">Bathycoccus prasinos</name>
    <dbReference type="NCBI Taxonomy" id="41875"/>
    <lineage>
        <taxon>Eukaryota</taxon>
        <taxon>Viridiplantae</taxon>
        <taxon>Chlorophyta</taxon>
        <taxon>Mamiellophyceae</taxon>
        <taxon>Mamiellales</taxon>
        <taxon>Bathycoccaceae</taxon>
        <taxon>Bathycoccus</taxon>
    </lineage>
</organism>
<proteinExistence type="predicted"/>
<dbReference type="EMBL" id="FO082273">
    <property type="protein sequence ID" value="CCO17034.1"/>
    <property type="molecule type" value="Genomic_DNA"/>
</dbReference>
<dbReference type="RefSeq" id="XP_007512434.1">
    <property type="nucleotide sequence ID" value="XM_007512372.1"/>
</dbReference>
<sequence>MMIEQRASAHHQETTTQNSLSETQSNNENNNPISSDFLSSPIKKRPIYNSATNGMVVASNAEATPTGATLQKHPNQTTTTAVMTNGDDARAVQPSSSETAKQQQQQIQQQQMQKICSRCACLASCAWHKSKTTPNASLCETCYRVEALELVDKKCHSCETTKTSRQWYKSKITVGDLCKRCYRIELVALQHKTCIACSSKTTSGHWYKSKLLPDGDLCNNCYGKEYKLMKKKMAEMKALEELAKKKEQEEKGG</sequence>
<dbReference type="Proteomes" id="UP000198341">
    <property type="component" value="Chromosome 6"/>
</dbReference>
<evidence type="ECO:0000256" key="1">
    <source>
        <dbReference type="SAM" id="MobiDB-lite"/>
    </source>
</evidence>
<dbReference type="AlphaFoldDB" id="K8EGC6"/>
<gene>
    <name evidence="2" type="ORF">Bathy06g02390</name>
</gene>
<feature type="compositionally biased region" description="Polar residues" evidence="1">
    <location>
        <begin position="14"/>
        <end position="38"/>
    </location>
</feature>
<keyword evidence="3" id="KW-1185">Reference proteome</keyword>
<dbReference type="KEGG" id="bpg:Bathy06g02390"/>
<dbReference type="GeneID" id="19015219"/>
<reference evidence="2 3" key="1">
    <citation type="submission" date="2011-10" db="EMBL/GenBank/DDBJ databases">
        <authorList>
            <person name="Genoscope - CEA"/>
        </authorList>
    </citation>
    <scope>NUCLEOTIDE SEQUENCE [LARGE SCALE GENOMIC DNA]</scope>
    <source>
        <strain evidence="2 3">RCC 1105</strain>
    </source>
</reference>
<accession>K8EGC6</accession>